<feature type="transmembrane region" description="Helical" evidence="1">
    <location>
        <begin position="6"/>
        <end position="24"/>
    </location>
</feature>
<sequence>MLWTMVLVALAGAPLSLWYLVLVFSRRRSTARTVLLRVLAVSVLVFFAVGWALILAFA</sequence>
<protein>
    <submittedName>
        <fullName evidence="2">Uncharacterized protein</fullName>
    </submittedName>
</protein>
<keyword evidence="1" id="KW-0812">Transmembrane</keyword>
<keyword evidence="1" id="KW-1133">Transmembrane helix</keyword>
<feature type="transmembrane region" description="Helical" evidence="1">
    <location>
        <begin position="36"/>
        <end position="57"/>
    </location>
</feature>
<keyword evidence="3" id="KW-1185">Reference proteome</keyword>
<accession>A0ABY5D347</accession>
<evidence type="ECO:0000256" key="1">
    <source>
        <dbReference type="SAM" id="Phobius"/>
    </source>
</evidence>
<name>A0ABY5D347_9ACTN</name>
<proteinExistence type="predicted"/>
<reference evidence="2" key="1">
    <citation type="submission" date="2022-06" db="EMBL/GenBank/DDBJ databases">
        <authorList>
            <person name="Ping M."/>
        </authorList>
    </citation>
    <scope>NUCLEOTIDE SEQUENCE</scope>
    <source>
        <strain evidence="2">JCM11759T</strain>
    </source>
</reference>
<dbReference type="EMBL" id="CP099837">
    <property type="protein sequence ID" value="USY17845.1"/>
    <property type="molecule type" value="Genomic_DNA"/>
</dbReference>
<dbReference type="RefSeq" id="WP_254417336.1">
    <property type="nucleotide sequence ID" value="NZ_BAAAJB010000011.1"/>
</dbReference>
<keyword evidence="1" id="KW-0472">Membrane</keyword>
<evidence type="ECO:0000313" key="3">
    <source>
        <dbReference type="Proteomes" id="UP001055940"/>
    </source>
</evidence>
<dbReference type="Proteomes" id="UP001055940">
    <property type="component" value="Chromosome"/>
</dbReference>
<organism evidence="2 3">
    <name type="scientific">Nocardiopsis exhalans</name>
    <dbReference type="NCBI Taxonomy" id="163604"/>
    <lineage>
        <taxon>Bacteria</taxon>
        <taxon>Bacillati</taxon>
        <taxon>Actinomycetota</taxon>
        <taxon>Actinomycetes</taxon>
        <taxon>Streptosporangiales</taxon>
        <taxon>Nocardiopsidaceae</taxon>
        <taxon>Nocardiopsis</taxon>
    </lineage>
</organism>
<evidence type="ECO:0000313" key="2">
    <source>
        <dbReference type="EMBL" id="USY17845.1"/>
    </source>
</evidence>
<gene>
    <name evidence="2" type="ORF">NE857_21250</name>
</gene>